<organism evidence="1 2">
    <name type="scientific">Brachionus plicatilis</name>
    <name type="common">Marine rotifer</name>
    <name type="synonym">Brachionus muelleri</name>
    <dbReference type="NCBI Taxonomy" id="10195"/>
    <lineage>
        <taxon>Eukaryota</taxon>
        <taxon>Metazoa</taxon>
        <taxon>Spiralia</taxon>
        <taxon>Gnathifera</taxon>
        <taxon>Rotifera</taxon>
        <taxon>Eurotatoria</taxon>
        <taxon>Monogononta</taxon>
        <taxon>Pseudotrocha</taxon>
        <taxon>Ploima</taxon>
        <taxon>Brachionidae</taxon>
        <taxon>Brachionus</taxon>
    </lineage>
</organism>
<keyword evidence="2" id="KW-1185">Reference proteome</keyword>
<comment type="caution">
    <text evidence="1">The sequence shown here is derived from an EMBL/GenBank/DDBJ whole genome shotgun (WGS) entry which is preliminary data.</text>
</comment>
<proteinExistence type="predicted"/>
<reference evidence="1 2" key="1">
    <citation type="journal article" date="2018" name="Sci. Rep.">
        <title>Genomic signatures of local adaptation to the degree of environmental predictability in rotifers.</title>
        <authorList>
            <person name="Franch-Gras L."/>
            <person name="Hahn C."/>
            <person name="Garcia-Roger E.M."/>
            <person name="Carmona M.J."/>
            <person name="Serra M."/>
            <person name="Gomez A."/>
        </authorList>
    </citation>
    <scope>NUCLEOTIDE SEQUENCE [LARGE SCALE GENOMIC DNA]</scope>
    <source>
        <strain evidence="1">HYR1</strain>
    </source>
</reference>
<evidence type="ECO:0000313" key="1">
    <source>
        <dbReference type="EMBL" id="RNA34494.1"/>
    </source>
</evidence>
<evidence type="ECO:0000313" key="2">
    <source>
        <dbReference type="Proteomes" id="UP000276133"/>
    </source>
</evidence>
<protein>
    <submittedName>
        <fullName evidence="1">Uncharacterized protein</fullName>
    </submittedName>
</protein>
<name>A0A3M7SF88_BRAPC</name>
<dbReference type="EMBL" id="REGN01001468">
    <property type="protein sequence ID" value="RNA34494.1"/>
    <property type="molecule type" value="Genomic_DNA"/>
</dbReference>
<sequence>MSKKILVRYVTLFCLDFFGPNYLTLCTNYLEVLRELLFLRTFDMVTKTKIDNFESFQFHSSFGKTSKIQIHQLLNKRKQKFTYSKLSSLLNSRTSSWLHLQKTRNENGN</sequence>
<dbReference type="AlphaFoldDB" id="A0A3M7SF88"/>
<gene>
    <name evidence="1" type="ORF">BpHYR1_048776</name>
</gene>
<accession>A0A3M7SF88</accession>
<dbReference type="Proteomes" id="UP000276133">
    <property type="component" value="Unassembled WGS sequence"/>
</dbReference>